<proteinExistence type="predicted"/>
<keyword evidence="2" id="KW-1185">Reference proteome</keyword>
<dbReference type="AlphaFoldDB" id="A0A3B3SRX4"/>
<dbReference type="SUPFAM" id="SSF52266">
    <property type="entry name" value="SGNH hydrolase"/>
    <property type="match status" value="1"/>
</dbReference>
<dbReference type="GeneTree" id="ENSGT01150000287524"/>
<organism evidence="1 2">
    <name type="scientific">Paramormyrops kingsleyae</name>
    <dbReference type="NCBI Taxonomy" id="1676925"/>
    <lineage>
        <taxon>Eukaryota</taxon>
        <taxon>Metazoa</taxon>
        <taxon>Chordata</taxon>
        <taxon>Craniata</taxon>
        <taxon>Vertebrata</taxon>
        <taxon>Euteleostomi</taxon>
        <taxon>Actinopterygii</taxon>
        <taxon>Neopterygii</taxon>
        <taxon>Teleostei</taxon>
        <taxon>Osteoglossocephala</taxon>
        <taxon>Osteoglossomorpha</taxon>
        <taxon>Osteoglossiformes</taxon>
        <taxon>Mormyridae</taxon>
        <taxon>Paramormyrops</taxon>
    </lineage>
</organism>
<protein>
    <recommendedName>
        <fullName evidence="3">SGNH hydrolase-type esterase domain-containing protein</fullName>
    </recommendedName>
</protein>
<evidence type="ECO:0000313" key="2">
    <source>
        <dbReference type="Proteomes" id="UP000261540"/>
    </source>
</evidence>
<evidence type="ECO:0000313" key="1">
    <source>
        <dbReference type="Ensembl" id="ENSPKIP00000033083.1"/>
    </source>
</evidence>
<dbReference type="STRING" id="1676925.ENSPKIP00000033083"/>
<accession>A0A3B3SRX4</accession>
<dbReference type="Ensembl" id="ENSPKIT00000013966.1">
    <property type="protein sequence ID" value="ENSPKIP00000033083.1"/>
    <property type="gene ID" value="ENSPKIG00000012924.1"/>
</dbReference>
<reference evidence="1" key="2">
    <citation type="submission" date="2025-09" db="UniProtKB">
        <authorList>
            <consortium name="Ensembl"/>
        </authorList>
    </citation>
    <scope>IDENTIFICATION</scope>
</reference>
<reference evidence="1" key="1">
    <citation type="submission" date="2025-08" db="UniProtKB">
        <authorList>
            <consortium name="Ensembl"/>
        </authorList>
    </citation>
    <scope>IDENTIFICATION</scope>
</reference>
<dbReference type="Gene3D" id="3.40.50.12700">
    <property type="match status" value="1"/>
</dbReference>
<evidence type="ECO:0008006" key="3">
    <source>
        <dbReference type="Google" id="ProtNLM"/>
    </source>
</evidence>
<dbReference type="Proteomes" id="UP000261540">
    <property type="component" value="Unplaced"/>
</dbReference>
<sequence length="224" mass="24800">MVVPDAPADNTALARSKNIAWQRTGETPSTQLLKSSSRCRMLKDAVLRHSSGYSHSAPAVTTLPVSDAAIFPRIRRNVSPQQPNANASSSAHQFSPTTIIVGDSIVRRIRRKSAVTYCFPGAQVNILKQIPRLLDRHTSASTRIFISGPIPLLGRGDGRFSHILNLNTWLNSACAAYNAVFINNFNLFWNRPSFYFKDGVHPSRLGGRILRNNIFYNVLNVQAT</sequence>
<name>A0A3B3SRX4_9TELE</name>